<dbReference type="AlphaFoldDB" id="A0AA88TBH6"/>
<gene>
    <name evidence="2" type="ORF">Q8A67_023763</name>
</gene>
<evidence type="ECO:0000313" key="2">
    <source>
        <dbReference type="EMBL" id="KAK2871236.1"/>
    </source>
</evidence>
<proteinExistence type="predicted"/>
<dbReference type="Proteomes" id="UP001187343">
    <property type="component" value="Unassembled WGS sequence"/>
</dbReference>
<feature type="region of interest" description="Disordered" evidence="1">
    <location>
        <begin position="46"/>
        <end position="79"/>
    </location>
</feature>
<evidence type="ECO:0000256" key="1">
    <source>
        <dbReference type="SAM" id="MobiDB-lite"/>
    </source>
</evidence>
<comment type="caution">
    <text evidence="2">The sequence shown here is derived from an EMBL/GenBank/DDBJ whole genome shotgun (WGS) entry which is preliminary data.</text>
</comment>
<organism evidence="2 3">
    <name type="scientific">Cirrhinus molitorella</name>
    <name type="common">mud carp</name>
    <dbReference type="NCBI Taxonomy" id="172907"/>
    <lineage>
        <taxon>Eukaryota</taxon>
        <taxon>Metazoa</taxon>
        <taxon>Chordata</taxon>
        <taxon>Craniata</taxon>
        <taxon>Vertebrata</taxon>
        <taxon>Euteleostomi</taxon>
        <taxon>Actinopterygii</taxon>
        <taxon>Neopterygii</taxon>
        <taxon>Teleostei</taxon>
        <taxon>Ostariophysi</taxon>
        <taxon>Cypriniformes</taxon>
        <taxon>Cyprinidae</taxon>
        <taxon>Labeoninae</taxon>
        <taxon>Labeonini</taxon>
        <taxon>Cirrhinus</taxon>
    </lineage>
</organism>
<reference evidence="2" key="1">
    <citation type="submission" date="2023-08" db="EMBL/GenBank/DDBJ databases">
        <title>Chromosome-level Genome Assembly of mud carp (Cirrhinus molitorella).</title>
        <authorList>
            <person name="Liu H."/>
        </authorList>
    </citation>
    <scope>NUCLEOTIDE SEQUENCE</scope>
    <source>
        <strain evidence="2">Prfri</strain>
        <tissue evidence="2">Muscle</tissue>
    </source>
</reference>
<accession>A0AA88TBH6</accession>
<sequence>MTSGQAVKLSRSTRPLYSLGLPNYMQTVMPNSPADPTHIHGLKSSYRARQHPSPILPPQRVNPHMKASETAEESQAAVS</sequence>
<dbReference type="EMBL" id="JAUYZG010000023">
    <property type="protein sequence ID" value="KAK2871236.1"/>
    <property type="molecule type" value="Genomic_DNA"/>
</dbReference>
<keyword evidence="3" id="KW-1185">Reference proteome</keyword>
<name>A0AA88TBH6_9TELE</name>
<protein>
    <submittedName>
        <fullName evidence="2">Uncharacterized protein</fullName>
    </submittedName>
</protein>
<evidence type="ECO:0000313" key="3">
    <source>
        <dbReference type="Proteomes" id="UP001187343"/>
    </source>
</evidence>